<evidence type="ECO:0000313" key="2">
    <source>
        <dbReference type="EMBL" id="QHS91759.1"/>
    </source>
</evidence>
<feature type="compositionally biased region" description="Basic residues" evidence="1">
    <location>
        <begin position="167"/>
        <end position="185"/>
    </location>
</feature>
<sequence>MSSSSSSSSSYTAGAGGAGGGDPYKSPPRPRKRSQRENNLLLLSAGSSKSRMTNDSMFSEAEEVPEELLAPNIEANGLGIARPGGTSAYLAPEGNGSRRLNIEEEMRESVRKERARTIFNKNFIQKYKKGDLNAHKKLQTLRNAATGKVPLPVKSLPPPSFGPLRITVKKSKKSRKTRKSRTRKH</sequence>
<feature type="compositionally biased region" description="Polar residues" evidence="1">
    <location>
        <begin position="45"/>
        <end position="57"/>
    </location>
</feature>
<dbReference type="AlphaFoldDB" id="A0A6C0BJM0"/>
<protein>
    <submittedName>
        <fullName evidence="2">Uncharacterized protein</fullName>
    </submittedName>
</protein>
<feature type="region of interest" description="Disordered" evidence="1">
    <location>
        <begin position="143"/>
        <end position="185"/>
    </location>
</feature>
<evidence type="ECO:0000256" key="1">
    <source>
        <dbReference type="SAM" id="MobiDB-lite"/>
    </source>
</evidence>
<name>A0A6C0BJM0_9ZZZZ</name>
<reference evidence="2" key="1">
    <citation type="journal article" date="2020" name="Nature">
        <title>Giant virus diversity and host interactions through global metagenomics.</title>
        <authorList>
            <person name="Schulz F."/>
            <person name="Roux S."/>
            <person name="Paez-Espino D."/>
            <person name="Jungbluth S."/>
            <person name="Walsh D.A."/>
            <person name="Denef V.J."/>
            <person name="McMahon K.D."/>
            <person name="Konstantinidis K.T."/>
            <person name="Eloe-Fadrosh E.A."/>
            <person name="Kyrpides N.C."/>
            <person name="Woyke T."/>
        </authorList>
    </citation>
    <scope>NUCLEOTIDE SEQUENCE</scope>
    <source>
        <strain evidence="2">GVMAG-M-3300013006-15</strain>
    </source>
</reference>
<accession>A0A6C0BJM0</accession>
<dbReference type="EMBL" id="MN739163">
    <property type="protein sequence ID" value="QHS91759.1"/>
    <property type="molecule type" value="Genomic_DNA"/>
</dbReference>
<feature type="region of interest" description="Disordered" evidence="1">
    <location>
        <begin position="1"/>
        <end position="64"/>
    </location>
</feature>
<organism evidence="2">
    <name type="scientific">viral metagenome</name>
    <dbReference type="NCBI Taxonomy" id="1070528"/>
    <lineage>
        <taxon>unclassified sequences</taxon>
        <taxon>metagenomes</taxon>
        <taxon>organismal metagenomes</taxon>
    </lineage>
</organism>
<feature type="compositionally biased region" description="Low complexity" evidence="1">
    <location>
        <begin position="1"/>
        <end position="13"/>
    </location>
</feature>
<proteinExistence type="predicted"/>